<dbReference type="GO" id="GO:0003910">
    <property type="term" value="F:DNA ligase (ATP) activity"/>
    <property type="evidence" value="ECO:0007669"/>
    <property type="project" value="UniProtKB-EC"/>
</dbReference>
<reference evidence="4 5" key="1">
    <citation type="submission" date="2020-02" db="EMBL/GenBank/DDBJ databases">
        <title>Paenibacillus sp. nov., isolated from rhizosphere soil of tomato.</title>
        <authorList>
            <person name="Weon H.-Y."/>
            <person name="Lee S.A."/>
        </authorList>
    </citation>
    <scope>NUCLEOTIDE SEQUENCE [LARGE SCALE GENOMIC DNA]</scope>
    <source>
        <strain evidence="4 5">14171R-81</strain>
    </source>
</reference>
<dbReference type="PANTHER" id="PTHR45997:SF1">
    <property type="entry name" value="DNA LIGASE 4"/>
    <property type="match status" value="1"/>
</dbReference>
<dbReference type="GO" id="GO:0003677">
    <property type="term" value="F:DNA binding"/>
    <property type="evidence" value="ECO:0007669"/>
    <property type="project" value="InterPro"/>
</dbReference>
<name>A0A6C0P3I0_9BACL</name>
<dbReference type="GO" id="GO:0005524">
    <property type="term" value="F:ATP binding"/>
    <property type="evidence" value="ECO:0007669"/>
    <property type="project" value="InterPro"/>
</dbReference>
<evidence type="ECO:0000313" key="4">
    <source>
        <dbReference type="EMBL" id="QHW33005.1"/>
    </source>
</evidence>
<dbReference type="InterPro" id="IPR012310">
    <property type="entry name" value="DNA_ligase_ATP-dep_cent"/>
</dbReference>
<evidence type="ECO:0000256" key="1">
    <source>
        <dbReference type="ARBA" id="ARBA00034003"/>
    </source>
</evidence>
<evidence type="ECO:0000313" key="5">
    <source>
        <dbReference type="Proteomes" id="UP000479114"/>
    </source>
</evidence>
<dbReference type="KEGG" id="prz:GZH47_20860"/>
<dbReference type="InterPro" id="IPR029710">
    <property type="entry name" value="LIG4"/>
</dbReference>
<dbReference type="PANTHER" id="PTHR45997">
    <property type="entry name" value="DNA LIGASE 4"/>
    <property type="match status" value="1"/>
</dbReference>
<dbReference type="Proteomes" id="UP000479114">
    <property type="component" value="Chromosome"/>
</dbReference>
<keyword evidence="5" id="KW-1185">Reference proteome</keyword>
<comment type="catalytic activity">
    <reaction evidence="1">
        <text>ATP + (deoxyribonucleotide)n-3'-hydroxyl + 5'-phospho-(deoxyribonucleotide)m = (deoxyribonucleotide)n+m + AMP + diphosphate.</text>
        <dbReference type="EC" id="6.5.1.1"/>
    </reaction>
</comment>
<evidence type="ECO:0000256" key="2">
    <source>
        <dbReference type="SAM" id="MobiDB-lite"/>
    </source>
</evidence>
<feature type="domain" description="ATP-dependent DNA ligase family profile" evidence="3">
    <location>
        <begin position="44"/>
        <end position="121"/>
    </location>
</feature>
<dbReference type="EMBL" id="CP048286">
    <property type="protein sequence ID" value="QHW33005.1"/>
    <property type="molecule type" value="Genomic_DNA"/>
</dbReference>
<dbReference type="RefSeq" id="WP_162642871.1">
    <property type="nucleotide sequence ID" value="NZ_CP048286.1"/>
</dbReference>
<dbReference type="GO" id="GO:0006303">
    <property type="term" value="P:double-strand break repair via nonhomologous end joining"/>
    <property type="evidence" value="ECO:0007669"/>
    <property type="project" value="TreeGrafter"/>
</dbReference>
<dbReference type="GO" id="GO:0006310">
    <property type="term" value="P:DNA recombination"/>
    <property type="evidence" value="ECO:0007669"/>
    <property type="project" value="InterPro"/>
</dbReference>
<dbReference type="Gene3D" id="3.30.470.30">
    <property type="entry name" value="DNA ligase/mRNA capping enzyme"/>
    <property type="match status" value="2"/>
</dbReference>
<evidence type="ECO:0000259" key="3">
    <source>
        <dbReference type="Pfam" id="PF01068"/>
    </source>
</evidence>
<dbReference type="SUPFAM" id="SSF50249">
    <property type="entry name" value="Nucleic acid-binding proteins"/>
    <property type="match status" value="1"/>
</dbReference>
<accession>A0A6C0P3I0</accession>
<organism evidence="4 5">
    <name type="scientific">Paenibacillus rhizovicinus</name>
    <dbReference type="NCBI Taxonomy" id="2704463"/>
    <lineage>
        <taxon>Bacteria</taxon>
        <taxon>Bacillati</taxon>
        <taxon>Bacillota</taxon>
        <taxon>Bacilli</taxon>
        <taxon>Bacillales</taxon>
        <taxon>Paenibacillaceae</taxon>
        <taxon>Paenibacillus</taxon>
    </lineage>
</organism>
<feature type="domain" description="ATP-dependent DNA ligase family profile" evidence="3">
    <location>
        <begin position="198"/>
        <end position="282"/>
    </location>
</feature>
<sequence length="395" mass="43394">MDQLWPQQLPDDMSPAIGMPGGTVDLPLPAEPMAPLSSAELPAGSDWGYQLKWDGIRILARMDGHGHAELFSRKLYLKNAVYPEIVALLEAKAAEWGPCLLDGEIVWWDGIRPNFQQVLKRERSRGLARQPLPAAASSGEAPGRPEGILAADGQQAGIAFTPIASEAAKPSSARNPASGKAASAAASLSLTPKSFGGLVYVLFDVLADASGDLRQLPYEERHRRLTDLCGTDDPRVFVTDLFRDGEALWTWVETNRWEGVVSKRLSSPYREGKKHRDWLKKKIELVLDVDIVGLKWRKGIVASLVMELEGEYLGSVSLGLNDALRSVLASTFRPQYAHLAVVACPFPALPEDLKHEEIQWLSLPFRCRVTGLELTSAGQLRHPKLVTFLPKEPLS</sequence>
<feature type="region of interest" description="Disordered" evidence="2">
    <location>
        <begin position="129"/>
        <end position="148"/>
    </location>
</feature>
<dbReference type="Pfam" id="PF01068">
    <property type="entry name" value="DNA_ligase_A_M"/>
    <property type="match status" value="2"/>
</dbReference>
<gene>
    <name evidence="4" type="ORF">GZH47_20860</name>
</gene>
<proteinExistence type="predicted"/>
<dbReference type="AlphaFoldDB" id="A0A6C0P3I0"/>
<dbReference type="SUPFAM" id="SSF56091">
    <property type="entry name" value="DNA ligase/mRNA capping enzyme, catalytic domain"/>
    <property type="match status" value="1"/>
</dbReference>
<dbReference type="Gene3D" id="2.40.50.140">
    <property type="entry name" value="Nucleic acid-binding proteins"/>
    <property type="match status" value="1"/>
</dbReference>
<dbReference type="GO" id="GO:0006297">
    <property type="term" value="P:nucleotide-excision repair, DNA gap filling"/>
    <property type="evidence" value="ECO:0007669"/>
    <property type="project" value="TreeGrafter"/>
</dbReference>
<dbReference type="InterPro" id="IPR012340">
    <property type="entry name" value="NA-bd_OB-fold"/>
</dbReference>
<protein>
    <recommendedName>
        <fullName evidence="3">ATP-dependent DNA ligase family profile domain-containing protein</fullName>
    </recommendedName>
</protein>